<evidence type="ECO:0000256" key="3">
    <source>
        <dbReference type="ARBA" id="ARBA00022833"/>
    </source>
</evidence>
<gene>
    <name evidence="5" type="primary">jg8405</name>
    <name evidence="5" type="ORF">PAEG_LOCUS26423</name>
</gene>
<dbReference type="OrthoDB" id="7817712at2759"/>
<dbReference type="Pfam" id="PF04500">
    <property type="entry name" value="FLYWCH"/>
    <property type="match status" value="2"/>
</dbReference>
<reference evidence="5" key="1">
    <citation type="submission" date="2022-03" db="EMBL/GenBank/DDBJ databases">
        <authorList>
            <person name="Lindestad O."/>
        </authorList>
    </citation>
    <scope>NUCLEOTIDE SEQUENCE</scope>
</reference>
<feature type="domain" description="FLYWCH-type" evidence="4">
    <location>
        <begin position="48"/>
        <end position="106"/>
    </location>
</feature>
<keyword evidence="2" id="KW-0863">Zinc-finger</keyword>
<dbReference type="InterPro" id="IPR007588">
    <property type="entry name" value="Znf_FLYWCH"/>
</dbReference>
<feature type="domain" description="FLYWCH-type" evidence="4">
    <location>
        <begin position="129"/>
        <end position="186"/>
    </location>
</feature>
<name>A0A8S4SPR3_9NEOP</name>
<comment type="caution">
    <text evidence="5">The sequence shown here is derived from an EMBL/GenBank/DDBJ whole genome shotgun (WGS) entry which is preliminary data.</text>
</comment>
<dbReference type="AlphaFoldDB" id="A0A8S4SPR3"/>
<accession>A0A8S4SPR3</accession>
<keyword evidence="6" id="KW-1185">Reference proteome</keyword>
<evidence type="ECO:0000313" key="6">
    <source>
        <dbReference type="Proteomes" id="UP000838756"/>
    </source>
</evidence>
<evidence type="ECO:0000313" key="5">
    <source>
        <dbReference type="EMBL" id="CAH2267943.1"/>
    </source>
</evidence>
<dbReference type="Gene3D" id="2.20.25.240">
    <property type="match status" value="2"/>
</dbReference>
<dbReference type="Proteomes" id="UP000838756">
    <property type="component" value="Unassembled WGS sequence"/>
</dbReference>
<keyword evidence="3" id="KW-0862">Zinc</keyword>
<organism evidence="5 6">
    <name type="scientific">Pararge aegeria aegeria</name>
    <dbReference type="NCBI Taxonomy" id="348720"/>
    <lineage>
        <taxon>Eukaryota</taxon>
        <taxon>Metazoa</taxon>
        <taxon>Ecdysozoa</taxon>
        <taxon>Arthropoda</taxon>
        <taxon>Hexapoda</taxon>
        <taxon>Insecta</taxon>
        <taxon>Pterygota</taxon>
        <taxon>Neoptera</taxon>
        <taxon>Endopterygota</taxon>
        <taxon>Lepidoptera</taxon>
        <taxon>Glossata</taxon>
        <taxon>Ditrysia</taxon>
        <taxon>Papilionoidea</taxon>
        <taxon>Nymphalidae</taxon>
        <taxon>Satyrinae</taxon>
        <taxon>Satyrini</taxon>
        <taxon>Parargina</taxon>
        <taxon>Pararge</taxon>
    </lineage>
</organism>
<dbReference type="EMBL" id="CAKXAJ010026408">
    <property type="protein sequence ID" value="CAH2267943.1"/>
    <property type="molecule type" value="Genomic_DNA"/>
</dbReference>
<evidence type="ECO:0000256" key="1">
    <source>
        <dbReference type="ARBA" id="ARBA00022723"/>
    </source>
</evidence>
<evidence type="ECO:0000256" key="2">
    <source>
        <dbReference type="ARBA" id="ARBA00022771"/>
    </source>
</evidence>
<evidence type="ECO:0000259" key="4">
    <source>
        <dbReference type="Pfam" id="PF04500"/>
    </source>
</evidence>
<proteinExistence type="predicted"/>
<sequence length="211" mass="24753">MTVTKIRSVKLLYIFITRSDEVFLPEQAFNVEYEYYEALEDDAHEAVFIESKKGKTLLQYNGYRYRRAYQTKNGIRWSCSSKKNCSAFIYLNDEDEILMTSRHHNHSPPNSQLEHIQREENPDDTAVVITSRKGKEMLLFHKYTYRKQYATGGKTRWVCSTKKNCHAVVFTNSTNIITSALEAHNHDPPKYYLKPNNLLEAIRQPLLFESE</sequence>
<protein>
    <submittedName>
        <fullName evidence="5">Jg8405 protein</fullName>
    </submittedName>
</protein>
<keyword evidence="1" id="KW-0479">Metal-binding</keyword>
<dbReference type="GO" id="GO:0008270">
    <property type="term" value="F:zinc ion binding"/>
    <property type="evidence" value="ECO:0007669"/>
    <property type="project" value="UniProtKB-KW"/>
</dbReference>